<evidence type="ECO:0000256" key="4">
    <source>
        <dbReference type="ARBA" id="ARBA00022989"/>
    </source>
</evidence>
<evidence type="ECO:0008006" key="10">
    <source>
        <dbReference type="Google" id="ProtNLM"/>
    </source>
</evidence>
<feature type="transmembrane region" description="Helical" evidence="7">
    <location>
        <begin position="142"/>
        <end position="167"/>
    </location>
</feature>
<feature type="transmembrane region" description="Helical" evidence="7">
    <location>
        <begin position="400"/>
        <end position="418"/>
    </location>
</feature>
<sequence length="530" mass="58605">MAASATSQEKADPFDEKDLGAVETCENSTLPVIVSAEDDKRIRRKTDRRILAILCLVFWLQVLDKNVMGYTATVGLKTDAKLKGNEYSTLSSMAAYAQLACQPLGAFLLVRFPINRLLAILMFCWGTTLAVMAAANNFRSLAALRFVLGAFESLSMPAFTLATVTWYRRAEQPIRMAAWYCQNGTASMAGAFFVWALSHNKHPSLHLYQITFIFTGALTVLFVPVAWAFWDEKPEKAGKWLTPEDRAKAVERLKANQTASNTNKFQWSQVKELFLDPKTYLFGSLAILCNNTFGAILLQSVAGLPPKTTLLLNIPYGVLQILCILLTSWCATRFRIKSFFFAIIYLPCIIGYALLYTLPRTHDNLGPLLFGFYLTAFSFGASPLLVAWIGANTAGSTKKAGLVSIYGGNVIAPNLFAAKDAPLYLNGLKYVLILVCITLLNIGLLVLVLRWQNGLKRKQRVAHGMPADLKDVSMQHKYDENAAASNEIQELPREGSDTLGGGAVDAKVVPSQEANDDRTDRENPTFIYVY</sequence>
<organism evidence="8 9">
    <name type="scientific">Rhodotorula taiwanensis</name>
    <dbReference type="NCBI Taxonomy" id="741276"/>
    <lineage>
        <taxon>Eukaryota</taxon>
        <taxon>Fungi</taxon>
        <taxon>Dikarya</taxon>
        <taxon>Basidiomycota</taxon>
        <taxon>Pucciniomycotina</taxon>
        <taxon>Microbotryomycetes</taxon>
        <taxon>Sporidiobolales</taxon>
        <taxon>Sporidiobolaceae</taxon>
        <taxon>Rhodotorula</taxon>
    </lineage>
</organism>
<keyword evidence="2" id="KW-0813">Transport</keyword>
<dbReference type="EMBL" id="PJQD01000062">
    <property type="protein sequence ID" value="POY72018.1"/>
    <property type="molecule type" value="Genomic_DNA"/>
</dbReference>
<keyword evidence="4 7" id="KW-1133">Transmembrane helix</keyword>
<dbReference type="GO" id="GO:0016020">
    <property type="term" value="C:membrane"/>
    <property type="evidence" value="ECO:0007669"/>
    <property type="project" value="UniProtKB-SubCell"/>
</dbReference>
<reference evidence="8 9" key="1">
    <citation type="journal article" date="2018" name="Front. Microbiol.">
        <title>Prospects for Fungal Bioremediation of Acidic Radioactive Waste Sites: Characterization and Genome Sequence of Rhodotorula taiwanensis MD1149.</title>
        <authorList>
            <person name="Tkavc R."/>
            <person name="Matrosova V.Y."/>
            <person name="Grichenko O.E."/>
            <person name="Gostincar C."/>
            <person name="Volpe R.P."/>
            <person name="Klimenkova P."/>
            <person name="Gaidamakova E.K."/>
            <person name="Zhou C.E."/>
            <person name="Stewart B.J."/>
            <person name="Lyman M.G."/>
            <person name="Malfatti S.A."/>
            <person name="Rubinfeld B."/>
            <person name="Courtot M."/>
            <person name="Singh J."/>
            <person name="Dalgard C.L."/>
            <person name="Hamilton T."/>
            <person name="Frey K.G."/>
            <person name="Gunde-Cimerman N."/>
            <person name="Dugan L."/>
            <person name="Daly M.J."/>
        </authorList>
    </citation>
    <scope>NUCLEOTIDE SEQUENCE [LARGE SCALE GENOMIC DNA]</scope>
    <source>
        <strain evidence="8 9">MD1149</strain>
    </source>
</reference>
<dbReference type="AlphaFoldDB" id="A0A2S5B5G7"/>
<feature type="transmembrane region" description="Helical" evidence="7">
    <location>
        <begin position="430"/>
        <end position="451"/>
    </location>
</feature>
<proteinExistence type="predicted"/>
<feature type="transmembrane region" description="Helical" evidence="7">
    <location>
        <begin position="117"/>
        <end position="136"/>
    </location>
</feature>
<evidence type="ECO:0000256" key="1">
    <source>
        <dbReference type="ARBA" id="ARBA00004141"/>
    </source>
</evidence>
<dbReference type="InterPro" id="IPR036259">
    <property type="entry name" value="MFS_trans_sf"/>
</dbReference>
<comment type="caution">
    <text evidence="8">The sequence shown here is derived from an EMBL/GenBank/DDBJ whole genome shotgun (WGS) entry which is preliminary data.</text>
</comment>
<feature type="transmembrane region" description="Helical" evidence="7">
    <location>
        <begin position="370"/>
        <end position="388"/>
    </location>
</feature>
<evidence type="ECO:0000313" key="9">
    <source>
        <dbReference type="Proteomes" id="UP000237144"/>
    </source>
</evidence>
<dbReference type="Pfam" id="PF07690">
    <property type="entry name" value="MFS_1"/>
    <property type="match status" value="1"/>
</dbReference>
<evidence type="ECO:0000256" key="5">
    <source>
        <dbReference type="ARBA" id="ARBA00023136"/>
    </source>
</evidence>
<comment type="subcellular location">
    <subcellularLocation>
        <location evidence="1">Membrane</location>
        <topology evidence="1">Multi-pass membrane protein</topology>
    </subcellularLocation>
</comment>
<keyword evidence="5 7" id="KW-0472">Membrane</keyword>
<feature type="transmembrane region" description="Helical" evidence="7">
    <location>
        <begin position="50"/>
        <end position="73"/>
    </location>
</feature>
<feature type="transmembrane region" description="Helical" evidence="7">
    <location>
        <begin position="314"/>
        <end position="332"/>
    </location>
</feature>
<evidence type="ECO:0000256" key="2">
    <source>
        <dbReference type="ARBA" id="ARBA00022448"/>
    </source>
</evidence>
<feature type="transmembrane region" description="Helical" evidence="7">
    <location>
        <begin position="179"/>
        <end position="198"/>
    </location>
</feature>
<gene>
    <name evidence="8" type="ORF">BMF94_4952</name>
</gene>
<dbReference type="OrthoDB" id="6730379at2759"/>
<accession>A0A2S5B5G7</accession>
<dbReference type="PANTHER" id="PTHR43791">
    <property type="entry name" value="PERMEASE-RELATED"/>
    <property type="match status" value="1"/>
</dbReference>
<dbReference type="SUPFAM" id="SSF103473">
    <property type="entry name" value="MFS general substrate transporter"/>
    <property type="match status" value="1"/>
</dbReference>
<feature type="region of interest" description="Disordered" evidence="6">
    <location>
        <begin position="490"/>
        <end position="524"/>
    </location>
</feature>
<keyword evidence="9" id="KW-1185">Reference proteome</keyword>
<protein>
    <recommendedName>
        <fullName evidence="10">Major facilitator superfamily (MFS) profile domain-containing protein</fullName>
    </recommendedName>
</protein>
<feature type="transmembrane region" description="Helical" evidence="7">
    <location>
        <begin position="339"/>
        <end position="358"/>
    </location>
</feature>
<evidence type="ECO:0000256" key="6">
    <source>
        <dbReference type="SAM" id="MobiDB-lite"/>
    </source>
</evidence>
<evidence type="ECO:0000313" key="8">
    <source>
        <dbReference type="EMBL" id="POY72018.1"/>
    </source>
</evidence>
<dbReference type="Gene3D" id="1.20.1250.20">
    <property type="entry name" value="MFS general substrate transporter like domains"/>
    <property type="match status" value="1"/>
</dbReference>
<name>A0A2S5B5G7_9BASI</name>
<feature type="transmembrane region" description="Helical" evidence="7">
    <location>
        <begin position="280"/>
        <end position="302"/>
    </location>
</feature>
<dbReference type="GO" id="GO:0022857">
    <property type="term" value="F:transmembrane transporter activity"/>
    <property type="evidence" value="ECO:0007669"/>
    <property type="project" value="InterPro"/>
</dbReference>
<feature type="transmembrane region" description="Helical" evidence="7">
    <location>
        <begin position="93"/>
        <end position="110"/>
    </location>
</feature>
<feature type="transmembrane region" description="Helical" evidence="7">
    <location>
        <begin position="210"/>
        <end position="230"/>
    </location>
</feature>
<dbReference type="InterPro" id="IPR011701">
    <property type="entry name" value="MFS"/>
</dbReference>
<evidence type="ECO:0000256" key="7">
    <source>
        <dbReference type="SAM" id="Phobius"/>
    </source>
</evidence>
<dbReference type="Proteomes" id="UP000237144">
    <property type="component" value="Unassembled WGS sequence"/>
</dbReference>
<keyword evidence="3 7" id="KW-0812">Transmembrane</keyword>
<dbReference type="PANTHER" id="PTHR43791:SF16">
    <property type="entry name" value="TRANSPORTER, PUTATIVE (AFU_ORTHOLOGUE AFUA_3G01840)-RELATED"/>
    <property type="match status" value="1"/>
</dbReference>
<evidence type="ECO:0000256" key="3">
    <source>
        <dbReference type="ARBA" id="ARBA00022692"/>
    </source>
</evidence>
<dbReference type="STRING" id="741276.A0A2S5B5G7"/>